<evidence type="ECO:0000313" key="1">
    <source>
        <dbReference type="EMBL" id="CDW46594.1"/>
    </source>
</evidence>
<accession>A0A0K2V7X8</accession>
<dbReference type="EMBL" id="HACA01029233">
    <property type="protein sequence ID" value="CDW46594.1"/>
    <property type="molecule type" value="Transcribed_RNA"/>
</dbReference>
<name>A0A0K2V7X8_LEPSM</name>
<dbReference type="AlphaFoldDB" id="A0A0K2V7X8"/>
<protein>
    <submittedName>
        <fullName evidence="1">Uncharacterized protein</fullName>
    </submittedName>
</protein>
<proteinExistence type="predicted"/>
<organism evidence="1">
    <name type="scientific">Lepeophtheirus salmonis</name>
    <name type="common">Salmon louse</name>
    <name type="synonym">Caligus salmonis</name>
    <dbReference type="NCBI Taxonomy" id="72036"/>
    <lineage>
        <taxon>Eukaryota</taxon>
        <taxon>Metazoa</taxon>
        <taxon>Ecdysozoa</taxon>
        <taxon>Arthropoda</taxon>
        <taxon>Crustacea</taxon>
        <taxon>Multicrustacea</taxon>
        <taxon>Hexanauplia</taxon>
        <taxon>Copepoda</taxon>
        <taxon>Siphonostomatoida</taxon>
        <taxon>Caligidae</taxon>
        <taxon>Lepeophtheirus</taxon>
    </lineage>
</organism>
<sequence>MDFHTTAEQSTERSSEENR</sequence>
<reference evidence="1" key="1">
    <citation type="submission" date="2014-05" db="EMBL/GenBank/DDBJ databases">
        <authorList>
            <person name="Chronopoulou M."/>
        </authorList>
    </citation>
    <scope>NUCLEOTIDE SEQUENCE</scope>
    <source>
        <tissue evidence="1">Whole organism</tissue>
    </source>
</reference>